<dbReference type="PANTHER" id="PTHR30502:SF0">
    <property type="entry name" value="PHOSPHOENOLPYRUVATE CARBOXYLASE FAMILY PROTEIN"/>
    <property type="match status" value="1"/>
</dbReference>
<organism evidence="5 6">
    <name type="scientific">candidate division MSBL1 archaeon SCGC-AAA259A05</name>
    <dbReference type="NCBI Taxonomy" id="1698259"/>
    <lineage>
        <taxon>Archaea</taxon>
        <taxon>Methanobacteriati</taxon>
        <taxon>Methanobacteriota</taxon>
        <taxon>candidate division MSBL1</taxon>
    </lineage>
</organism>
<gene>
    <name evidence="5" type="ORF">AKJ57_02495</name>
</gene>
<dbReference type="PATRIC" id="fig|1698259.3.peg.622"/>
<feature type="domain" description="HpcH/HpaI aldolase/citrate lyase" evidence="4">
    <location>
        <begin position="43"/>
        <end position="215"/>
    </location>
</feature>
<dbReference type="Pfam" id="PF03328">
    <property type="entry name" value="HpcH_HpaI"/>
    <property type="match status" value="1"/>
</dbReference>
<evidence type="ECO:0000313" key="6">
    <source>
        <dbReference type="Proteomes" id="UP000070163"/>
    </source>
</evidence>
<dbReference type="PANTHER" id="PTHR30502">
    <property type="entry name" value="2-KETO-3-DEOXY-L-RHAMNONATE ALDOLASE"/>
    <property type="match status" value="1"/>
</dbReference>
<evidence type="ECO:0000256" key="3">
    <source>
        <dbReference type="ARBA" id="ARBA00023239"/>
    </source>
</evidence>
<evidence type="ECO:0000256" key="2">
    <source>
        <dbReference type="ARBA" id="ARBA00022723"/>
    </source>
</evidence>
<keyword evidence="6" id="KW-1185">Reference proteome</keyword>
<comment type="similarity">
    <text evidence="1">Belongs to the HpcH/HpaI aldolase family.</text>
</comment>
<dbReference type="AlphaFoldDB" id="A0A133UA67"/>
<evidence type="ECO:0000313" key="5">
    <source>
        <dbReference type="EMBL" id="KXA91071.1"/>
    </source>
</evidence>
<dbReference type="EMBL" id="LHXJ01000022">
    <property type="protein sequence ID" value="KXA91071.1"/>
    <property type="molecule type" value="Genomic_DNA"/>
</dbReference>
<name>A0A133UA67_9EURY</name>
<reference evidence="5 6" key="1">
    <citation type="journal article" date="2016" name="Sci. Rep.">
        <title>Metabolic traits of an uncultured archaeal lineage -MSBL1- from brine pools of the Red Sea.</title>
        <authorList>
            <person name="Mwirichia R."/>
            <person name="Alam I."/>
            <person name="Rashid M."/>
            <person name="Vinu M."/>
            <person name="Ba-Alawi W."/>
            <person name="Anthony Kamau A."/>
            <person name="Kamanda Ngugi D."/>
            <person name="Goker M."/>
            <person name="Klenk H.P."/>
            <person name="Bajic V."/>
            <person name="Stingl U."/>
        </authorList>
    </citation>
    <scope>NUCLEOTIDE SEQUENCE [LARGE SCALE GENOMIC DNA]</scope>
    <source>
        <strain evidence="5">SCGC-AAA259A05</strain>
    </source>
</reference>
<keyword evidence="3" id="KW-0456">Lyase</keyword>
<dbReference type="Proteomes" id="UP000070163">
    <property type="component" value="Unassembled WGS sequence"/>
</dbReference>
<sequence length="265" mass="30267">MEEQMRENKLRNLMEKDRPTLGTRVLIPWPGVMELLGHTNEYDYVEFLSEYAPYDLHDFDNFARAAELTDMSSMIKIDQEPRTYLSERALMAGIQNILFVDIRNAEDAREAVNAVRAEPDGINGVRMDRRREYVGVHSTAEDYVRMCEDAVVALMIEKESAVENLEDILAVEGVDMVQFGPADYSLSLGKPGKTDHPEVKKAEEKVIQTALEMDVRPRAEIRTPEDAERYIGMGVTDFSLETDVRILYGWWKKNGADLNEILSDI</sequence>
<dbReference type="InterPro" id="IPR015813">
    <property type="entry name" value="Pyrv/PenolPyrv_kinase-like_dom"/>
</dbReference>
<proteinExistence type="inferred from homology"/>
<evidence type="ECO:0000259" key="4">
    <source>
        <dbReference type="Pfam" id="PF03328"/>
    </source>
</evidence>
<evidence type="ECO:0000256" key="1">
    <source>
        <dbReference type="ARBA" id="ARBA00005568"/>
    </source>
</evidence>
<protein>
    <recommendedName>
        <fullName evidence="4">HpcH/HpaI aldolase/citrate lyase domain-containing protein</fullName>
    </recommendedName>
</protein>
<accession>A0A133UA67</accession>
<dbReference type="GO" id="GO:0046872">
    <property type="term" value="F:metal ion binding"/>
    <property type="evidence" value="ECO:0007669"/>
    <property type="project" value="UniProtKB-KW"/>
</dbReference>
<dbReference type="InterPro" id="IPR005000">
    <property type="entry name" value="Aldolase/citrate-lyase_domain"/>
</dbReference>
<dbReference type="GO" id="GO:0005737">
    <property type="term" value="C:cytoplasm"/>
    <property type="evidence" value="ECO:0007669"/>
    <property type="project" value="TreeGrafter"/>
</dbReference>
<dbReference type="Gene3D" id="3.20.20.60">
    <property type="entry name" value="Phosphoenolpyruvate-binding domains"/>
    <property type="match status" value="1"/>
</dbReference>
<dbReference type="SUPFAM" id="SSF51621">
    <property type="entry name" value="Phosphoenolpyruvate/pyruvate domain"/>
    <property type="match status" value="1"/>
</dbReference>
<dbReference type="GO" id="GO:0016832">
    <property type="term" value="F:aldehyde-lyase activity"/>
    <property type="evidence" value="ECO:0007669"/>
    <property type="project" value="TreeGrafter"/>
</dbReference>
<keyword evidence="2" id="KW-0479">Metal-binding</keyword>
<comment type="caution">
    <text evidence="5">The sequence shown here is derived from an EMBL/GenBank/DDBJ whole genome shotgun (WGS) entry which is preliminary data.</text>
</comment>
<dbReference type="InterPro" id="IPR040442">
    <property type="entry name" value="Pyrv_kinase-like_dom_sf"/>
</dbReference>
<dbReference type="InterPro" id="IPR050251">
    <property type="entry name" value="HpcH-HpaI_aldolase"/>
</dbReference>